<organism evidence="1 2">
    <name type="scientific">Rangifer tarandus platyrhynchus</name>
    <name type="common">Svalbard reindeer</name>
    <dbReference type="NCBI Taxonomy" id="3082113"/>
    <lineage>
        <taxon>Eukaryota</taxon>
        <taxon>Metazoa</taxon>
        <taxon>Chordata</taxon>
        <taxon>Craniata</taxon>
        <taxon>Vertebrata</taxon>
        <taxon>Euteleostomi</taxon>
        <taxon>Mammalia</taxon>
        <taxon>Eutheria</taxon>
        <taxon>Laurasiatheria</taxon>
        <taxon>Artiodactyla</taxon>
        <taxon>Ruminantia</taxon>
        <taxon>Pecora</taxon>
        <taxon>Cervidae</taxon>
        <taxon>Odocoileinae</taxon>
        <taxon>Rangifer</taxon>
    </lineage>
</organism>
<protein>
    <submittedName>
        <fullName evidence="1">Uncharacterized protein</fullName>
    </submittedName>
</protein>
<reference evidence="1" key="1">
    <citation type="submission" date="2023-04" db="EMBL/GenBank/DDBJ databases">
        <authorList>
            <consortium name="ELIXIR-Norway"/>
        </authorList>
    </citation>
    <scope>NUCLEOTIDE SEQUENCE [LARGE SCALE GENOMIC DNA]</scope>
</reference>
<keyword evidence="2" id="KW-1185">Reference proteome</keyword>
<sequence length="113" mass="13204">MQETPETWILSLGQKDILEEGNPLQYSCLENPLDRGAWRNTVHRAAKSWTRLKHTIHRGLLFGTQGRSRRVKPFPYKQEMRDTERLCTQEGPTETCSVSIFHFLLLLKLSESY</sequence>
<accession>A0ABN8ZIL8</accession>
<evidence type="ECO:0000313" key="1">
    <source>
        <dbReference type="EMBL" id="CAI9173614.1"/>
    </source>
</evidence>
<dbReference type="Proteomes" id="UP001176941">
    <property type="component" value="Chromosome 34"/>
</dbReference>
<proteinExistence type="predicted"/>
<name>A0ABN8ZIL8_RANTA</name>
<gene>
    <name evidence="1" type="ORF">MRATA1EN1_LOCUS22576</name>
</gene>
<evidence type="ECO:0000313" key="2">
    <source>
        <dbReference type="Proteomes" id="UP001176941"/>
    </source>
</evidence>
<dbReference type="EMBL" id="OX460345">
    <property type="protein sequence ID" value="CAI9173614.1"/>
    <property type="molecule type" value="Genomic_DNA"/>
</dbReference>